<evidence type="ECO:0000256" key="1">
    <source>
        <dbReference type="ARBA" id="ARBA00004201"/>
    </source>
</evidence>
<protein>
    <submittedName>
        <fullName evidence="4">Uncharacterized protein</fullName>
    </submittedName>
</protein>
<sequence length="890" mass="100173">MQDDALGAGNVNVYENELIEAPEEEEEFDLMNDETFGDIAEDVEFDWEEEHEKLAVDLEKEHPINYSGNITTDSGFQTIEKNYASQEEYMEQSLSKLVVDDEDAEDSMVLNTKKARPIQRKMQNLDELFGPASPPSFLDTEHLVSPTAKNIWSFTRVDDFSSAPSQAMNNLQSLFAYAKTASQDSPFGARQSTTLSPLPLPKALTVDEIENKVLNQQPKVMMAEELERKLRGEDVPNSVSSNTMNTHLAARSYPAHTSVRSPAQQLFGPMGPMGQAIHGHIGSPVQTSMQGMHPTSSASMVNGRVSPLVGIIPGSTPSTRPIHRHSPHLSGLDCLSPLARSPTPPLQGISPGSHSMAMLVQQARMMSPYTRGGGFRGPIVNRGTPGREFSQPIGIPRSLPRGSLPFSPFSSPQGPRIPHPGPFTDPGHYRSPDVRHYLNMSSNNRYYRSPNQRNPYYYYNQNYKDQYNLRNQHYHSIVKDRSEINEKGDAGKELDEYAGIMTQKEREWIIKIQLLQLQTDNPYLDDYYYTTFIIKKKARENREKGVAEEMEPKLVIPAMARLESKAYKPAHFEGSLGRLTTSSVHNPRQIIDILAKSVSQSLENSETETKPVSRELRKSKSLLLDIERPLFGLLCMPPTWQPLLLLLDGQINGYNLLLDVDDIEKKILALPEESRMPLFEARSQKISQLFLYLICDGNPENFLQIISVRKGRYLLARSLPLLEKVQSECLVSMMCKNLQQLIKKDQPEEGLEIMYDSVAEVIKNVELSVLVKFGEDLLEAPPQSQTKPIAVAIQNKFGSSVVCSMLHRGEILYKKTSPVDMDNHLDCSWSHFVHEFAGILAVVPDESLVPPIHTFIDISNHLEQLLNKRLLAVVEDKLEIFTKPQDKNKL</sequence>
<dbReference type="PANTHER" id="PTHR21551:SF0">
    <property type="entry name" value="PROTEIN ASSOCIATED WITH TOPO II RELATED-1, ISOFORM A"/>
    <property type="match status" value="1"/>
</dbReference>
<dbReference type="Proteomes" id="UP001634394">
    <property type="component" value="Unassembled WGS sequence"/>
</dbReference>
<accession>A0ABD3XC51</accession>
<evidence type="ECO:0000256" key="3">
    <source>
        <dbReference type="SAM" id="MobiDB-lite"/>
    </source>
</evidence>
<dbReference type="PANTHER" id="PTHR21551">
    <property type="entry name" value="TOPOISOMERASE II-ASSOCIATED PROTEIN PAT1"/>
    <property type="match status" value="1"/>
</dbReference>
<evidence type="ECO:0000313" key="5">
    <source>
        <dbReference type="Proteomes" id="UP001634394"/>
    </source>
</evidence>
<organism evidence="4 5">
    <name type="scientific">Sinanodonta woodiana</name>
    <name type="common">Chinese pond mussel</name>
    <name type="synonym">Anodonta woodiana</name>
    <dbReference type="NCBI Taxonomy" id="1069815"/>
    <lineage>
        <taxon>Eukaryota</taxon>
        <taxon>Metazoa</taxon>
        <taxon>Spiralia</taxon>
        <taxon>Lophotrochozoa</taxon>
        <taxon>Mollusca</taxon>
        <taxon>Bivalvia</taxon>
        <taxon>Autobranchia</taxon>
        <taxon>Heteroconchia</taxon>
        <taxon>Palaeoheterodonta</taxon>
        <taxon>Unionida</taxon>
        <taxon>Unionoidea</taxon>
        <taxon>Unionidae</taxon>
        <taxon>Unioninae</taxon>
        <taxon>Sinanodonta</taxon>
    </lineage>
</organism>
<proteinExistence type="predicted"/>
<evidence type="ECO:0000313" key="4">
    <source>
        <dbReference type="EMBL" id="KAL3882475.1"/>
    </source>
</evidence>
<dbReference type="InterPro" id="IPR039900">
    <property type="entry name" value="Pat1-like"/>
</dbReference>
<keyword evidence="2" id="KW-0963">Cytoplasm</keyword>
<dbReference type="AlphaFoldDB" id="A0ABD3XC51"/>
<dbReference type="EMBL" id="JBJQND010000003">
    <property type="protein sequence ID" value="KAL3882475.1"/>
    <property type="molecule type" value="Genomic_DNA"/>
</dbReference>
<reference evidence="4 5" key="1">
    <citation type="submission" date="2024-11" db="EMBL/GenBank/DDBJ databases">
        <title>Chromosome-level genome assembly of the freshwater bivalve Anodonta woodiana.</title>
        <authorList>
            <person name="Chen X."/>
        </authorList>
    </citation>
    <scope>NUCLEOTIDE SEQUENCE [LARGE SCALE GENOMIC DNA]</scope>
    <source>
        <strain evidence="4">MN2024</strain>
        <tissue evidence="4">Gills</tissue>
    </source>
</reference>
<comment type="caution">
    <text evidence="4">The sequence shown here is derived from an EMBL/GenBank/DDBJ whole genome shotgun (WGS) entry which is preliminary data.</text>
</comment>
<keyword evidence="5" id="KW-1185">Reference proteome</keyword>
<gene>
    <name evidence="4" type="ORF">ACJMK2_028812</name>
</gene>
<evidence type="ECO:0000256" key="2">
    <source>
        <dbReference type="ARBA" id="ARBA00022490"/>
    </source>
</evidence>
<comment type="subcellular location">
    <subcellularLocation>
        <location evidence="1">Cytoplasm</location>
        <location evidence="1">P-body</location>
    </subcellularLocation>
</comment>
<feature type="region of interest" description="Disordered" evidence="3">
    <location>
        <begin position="409"/>
        <end position="432"/>
    </location>
</feature>
<name>A0ABD3XC51_SINWO</name>
<dbReference type="GO" id="GO:0000932">
    <property type="term" value="C:P-body"/>
    <property type="evidence" value="ECO:0007669"/>
    <property type="project" value="UniProtKB-SubCell"/>
</dbReference>